<dbReference type="PROSITE" id="PS00893">
    <property type="entry name" value="NUDIX_BOX"/>
    <property type="match status" value="1"/>
</dbReference>
<comment type="caution">
    <text evidence="4">The sequence shown here is derived from an EMBL/GenBank/DDBJ whole genome shotgun (WGS) entry which is preliminary data.</text>
</comment>
<dbReference type="RefSeq" id="WP_169417909.1">
    <property type="nucleotide sequence ID" value="NZ_JABBFX010000001.1"/>
</dbReference>
<keyword evidence="5" id="KW-1185">Reference proteome</keyword>
<reference evidence="4 5" key="1">
    <citation type="submission" date="2020-04" db="EMBL/GenBank/DDBJ databases">
        <title>Ramlibacter sp. G-1-2-2 isolated from soil.</title>
        <authorList>
            <person name="Dahal R.H."/>
        </authorList>
    </citation>
    <scope>NUCLEOTIDE SEQUENCE [LARGE SCALE GENOMIC DNA]</scope>
    <source>
        <strain evidence="4 5">G-1-2-2</strain>
    </source>
</reference>
<proteinExistence type="predicted"/>
<evidence type="ECO:0000313" key="5">
    <source>
        <dbReference type="Proteomes" id="UP000541185"/>
    </source>
</evidence>
<feature type="domain" description="Nudix hydrolase" evidence="3">
    <location>
        <begin position="109"/>
        <end position="255"/>
    </location>
</feature>
<dbReference type="SUPFAM" id="SSF55811">
    <property type="entry name" value="Nudix"/>
    <property type="match status" value="1"/>
</dbReference>
<dbReference type="InterPro" id="IPR020084">
    <property type="entry name" value="NUDIX_hydrolase_CS"/>
</dbReference>
<protein>
    <submittedName>
        <fullName evidence="4">NUDIX domain-containing protein</fullName>
    </submittedName>
</protein>
<evidence type="ECO:0000256" key="2">
    <source>
        <dbReference type="ARBA" id="ARBA00022801"/>
    </source>
</evidence>
<gene>
    <name evidence="4" type="ORF">HHL11_08160</name>
</gene>
<dbReference type="AlphaFoldDB" id="A0A848H2I3"/>
<dbReference type="Gene3D" id="3.90.79.10">
    <property type="entry name" value="Nucleoside Triphosphate Pyrophosphohydrolase"/>
    <property type="match status" value="1"/>
</dbReference>
<dbReference type="EMBL" id="JABBFX010000001">
    <property type="protein sequence ID" value="NML43719.1"/>
    <property type="molecule type" value="Genomic_DNA"/>
</dbReference>
<sequence length="257" mass="27775">MTRLALGAAWRARLAAQQDTPPRRPREALHWRGERIGSVEPDLFERAGMLHLVARDAAGWHMHEPHAIADGLRAAGLAGAWRDEQLAVRNGAGAVLGTIERGAARALGIATVAVHLLAVDERGHHWVQQRAWTKDTDPGLWDTLVGGMVPAGEPLLEALQRETWEEAGLRLAQLRDLRHGGMVRSVGPSSSVPHGYVVEDVEWFTCTLPAGVLPSNQDGEVAGFECLAPAALAQRLEQDGFTHDASVLYATAFALPD</sequence>
<evidence type="ECO:0000259" key="3">
    <source>
        <dbReference type="PROSITE" id="PS51462"/>
    </source>
</evidence>
<name>A0A848H2I3_9BURK</name>
<dbReference type="Proteomes" id="UP000541185">
    <property type="component" value="Unassembled WGS sequence"/>
</dbReference>
<dbReference type="InterPro" id="IPR000086">
    <property type="entry name" value="NUDIX_hydrolase_dom"/>
</dbReference>
<comment type="cofactor">
    <cofactor evidence="1">
        <name>Mg(2+)</name>
        <dbReference type="ChEBI" id="CHEBI:18420"/>
    </cofactor>
</comment>
<dbReference type="GO" id="GO:0016787">
    <property type="term" value="F:hydrolase activity"/>
    <property type="evidence" value="ECO:0007669"/>
    <property type="project" value="UniProtKB-KW"/>
</dbReference>
<accession>A0A848H2I3</accession>
<evidence type="ECO:0000256" key="1">
    <source>
        <dbReference type="ARBA" id="ARBA00001946"/>
    </source>
</evidence>
<dbReference type="PROSITE" id="PS51462">
    <property type="entry name" value="NUDIX"/>
    <property type="match status" value="1"/>
</dbReference>
<dbReference type="InterPro" id="IPR015797">
    <property type="entry name" value="NUDIX_hydrolase-like_dom_sf"/>
</dbReference>
<keyword evidence="2" id="KW-0378">Hydrolase</keyword>
<evidence type="ECO:0000313" key="4">
    <source>
        <dbReference type="EMBL" id="NML43719.1"/>
    </source>
</evidence>
<organism evidence="4 5">
    <name type="scientific">Ramlibacter agri</name>
    <dbReference type="NCBI Taxonomy" id="2728837"/>
    <lineage>
        <taxon>Bacteria</taxon>
        <taxon>Pseudomonadati</taxon>
        <taxon>Pseudomonadota</taxon>
        <taxon>Betaproteobacteria</taxon>
        <taxon>Burkholderiales</taxon>
        <taxon>Comamonadaceae</taxon>
        <taxon>Ramlibacter</taxon>
    </lineage>
</organism>
<dbReference type="Pfam" id="PF00293">
    <property type="entry name" value="NUDIX"/>
    <property type="match status" value="1"/>
</dbReference>